<organism evidence="1 2">
    <name type="scientific">Lophiotrema nucula</name>
    <dbReference type="NCBI Taxonomy" id="690887"/>
    <lineage>
        <taxon>Eukaryota</taxon>
        <taxon>Fungi</taxon>
        <taxon>Dikarya</taxon>
        <taxon>Ascomycota</taxon>
        <taxon>Pezizomycotina</taxon>
        <taxon>Dothideomycetes</taxon>
        <taxon>Pleosporomycetidae</taxon>
        <taxon>Pleosporales</taxon>
        <taxon>Lophiotremataceae</taxon>
        <taxon>Lophiotrema</taxon>
    </lineage>
</organism>
<gene>
    <name evidence="1" type="ORF">BDV96DRAFT_647265</name>
</gene>
<protein>
    <submittedName>
        <fullName evidence="1">Uncharacterized protein</fullName>
    </submittedName>
</protein>
<accession>A0A6A5Z508</accession>
<dbReference type="AlphaFoldDB" id="A0A6A5Z508"/>
<dbReference type="Proteomes" id="UP000799770">
    <property type="component" value="Unassembled WGS sequence"/>
</dbReference>
<proteinExistence type="predicted"/>
<evidence type="ECO:0000313" key="1">
    <source>
        <dbReference type="EMBL" id="KAF2114569.1"/>
    </source>
</evidence>
<dbReference type="EMBL" id="ML977325">
    <property type="protein sequence ID" value="KAF2114569.1"/>
    <property type="molecule type" value="Genomic_DNA"/>
</dbReference>
<reference evidence="1" key="1">
    <citation type="journal article" date="2020" name="Stud. Mycol.">
        <title>101 Dothideomycetes genomes: a test case for predicting lifestyles and emergence of pathogens.</title>
        <authorList>
            <person name="Haridas S."/>
            <person name="Albert R."/>
            <person name="Binder M."/>
            <person name="Bloem J."/>
            <person name="Labutti K."/>
            <person name="Salamov A."/>
            <person name="Andreopoulos B."/>
            <person name="Baker S."/>
            <person name="Barry K."/>
            <person name="Bills G."/>
            <person name="Bluhm B."/>
            <person name="Cannon C."/>
            <person name="Castanera R."/>
            <person name="Culley D."/>
            <person name="Daum C."/>
            <person name="Ezra D."/>
            <person name="Gonzalez J."/>
            <person name="Henrissat B."/>
            <person name="Kuo A."/>
            <person name="Liang C."/>
            <person name="Lipzen A."/>
            <person name="Lutzoni F."/>
            <person name="Magnuson J."/>
            <person name="Mondo S."/>
            <person name="Nolan M."/>
            <person name="Ohm R."/>
            <person name="Pangilinan J."/>
            <person name="Park H.-J."/>
            <person name="Ramirez L."/>
            <person name="Alfaro M."/>
            <person name="Sun H."/>
            <person name="Tritt A."/>
            <person name="Yoshinaga Y."/>
            <person name="Zwiers L.-H."/>
            <person name="Turgeon B."/>
            <person name="Goodwin S."/>
            <person name="Spatafora J."/>
            <person name="Crous P."/>
            <person name="Grigoriev I."/>
        </authorList>
    </citation>
    <scope>NUCLEOTIDE SEQUENCE</scope>
    <source>
        <strain evidence="1">CBS 627.86</strain>
    </source>
</reference>
<name>A0A6A5Z508_9PLEO</name>
<dbReference type="OrthoDB" id="3670201at2759"/>
<keyword evidence="2" id="KW-1185">Reference proteome</keyword>
<evidence type="ECO:0000313" key="2">
    <source>
        <dbReference type="Proteomes" id="UP000799770"/>
    </source>
</evidence>
<sequence length="113" mass="12601">MAVNCTAPIKVNQNLGQTVFLTSPTHIVLRPTGAIDIESTAPLGADFERGWNKLPDELKVRSLAFNLVRKKAISSSHYYFDDNDGFPPDTENQFLDHLRMTSEIAGLAQEIRN</sequence>